<feature type="binding site" evidence="8">
    <location>
        <position position="268"/>
    </location>
    <ligand>
        <name>Mn(2+)</name>
        <dbReference type="ChEBI" id="CHEBI:29035"/>
    </ligand>
</feature>
<feature type="transmembrane region" description="Helical" evidence="9">
    <location>
        <begin position="72"/>
        <end position="96"/>
    </location>
</feature>
<evidence type="ECO:0000259" key="10">
    <source>
        <dbReference type="Pfam" id="PF00884"/>
    </source>
</evidence>
<feature type="transmembrane region" description="Helical" evidence="9">
    <location>
        <begin position="34"/>
        <end position="60"/>
    </location>
</feature>
<feature type="binding site" evidence="8">
    <location>
        <position position="479"/>
    </location>
    <ligand>
        <name>Mn(2+)</name>
        <dbReference type="ChEBI" id="CHEBI:29035"/>
    </ligand>
</feature>
<dbReference type="AlphaFoldDB" id="A0A831RR34"/>
<evidence type="ECO:0000256" key="2">
    <source>
        <dbReference type="ARBA" id="ARBA00022475"/>
    </source>
</evidence>
<dbReference type="InterPro" id="IPR017850">
    <property type="entry name" value="Alkaline_phosphatase_core_sf"/>
</dbReference>
<organism evidence="11">
    <name type="scientific">Sedimenticola thiotaurini</name>
    <dbReference type="NCBI Taxonomy" id="1543721"/>
    <lineage>
        <taxon>Bacteria</taxon>
        <taxon>Pseudomonadati</taxon>
        <taxon>Pseudomonadota</taxon>
        <taxon>Gammaproteobacteria</taxon>
        <taxon>Chromatiales</taxon>
        <taxon>Sedimenticolaceae</taxon>
        <taxon>Sedimenticola</taxon>
    </lineage>
</organism>
<evidence type="ECO:0000256" key="1">
    <source>
        <dbReference type="ARBA" id="ARBA00004651"/>
    </source>
</evidence>
<dbReference type="Proteomes" id="UP000886251">
    <property type="component" value="Unassembled WGS sequence"/>
</dbReference>
<comment type="subcellular location">
    <subcellularLocation>
        <location evidence="1">Cell membrane</location>
        <topology evidence="1">Multi-pass membrane protein</topology>
    </subcellularLocation>
</comment>
<dbReference type="EMBL" id="DRKP01000184">
    <property type="protein sequence ID" value="HEB97605.1"/>
    <property type="molecule type" value="Genomic_DNA"/>
</dbReference>
<feature type="transmembrane region" description="Helical" evidence="9">
    <location>
        <begin position="163"/>
        <end position="180"/>
    </location>
</feature>
<dbReference type="PANTHER" id="PTHR47371">
    <property type="entry name" value="LIPOTEICHOIC ACID SYNTHASE"/>
    <property type="match status" value="1"/>
</dbReference>
<evidence type="ECO:0000256" key="6">
    <source>
        <dbReference type="PIRSR" id="PIRSR005091-1"/>
    </source>
</evidence>
<accession>A0A831RR34</accession>
<dbReference type="CDD" id="cd16015">
    <property type="entry name" value="LTA_synthase"/>
    <property type="match status" value="1"/>
</dbReference>
<feature type="domain" description="Sulfatase N-terminal" evidence="10">
    <location>
        <begin position="261"/>
        <end position="530"/>
    </location>
</feature>
<evidence type="ECO:0000313" key="11">
    <source>
        <dbReference type="EMBL" id="HEB97605.1"/>
    </source>
</evidence>
<dbReference type="PIRSF" id="PIRSF005091">
    <property type="entry name" value="Mmb_sulf_HI1246"/>
    <property type="match status" value="1"/>
</dbReference>
<evidence type="ECO:0000256" key="7">
    <source>
        <dbReference type="PIRSR" id="PIRSR005091-2"/>
    </source>
</evidence>
<dbReference type="InterPro" id="IPR000917">
    <property type="entry name" value="Sulfatase_N"/>
</dbReference>
<feature type="binding site" evidence="7">
    <location>
        <position position="427"/>
    </location>
    <ligand>
        <name>substrate</name>
    </ligand>
</feature>
<protein>
    <submittedName>
        <fullName evidence="11">Alkaline phosphatase family protein</fullName>
    </submittedName>
</protein>
<dbReference type="Gene3D" id="3.40.720.10">
    <property type="entry name" value="Alkaline Phosphatase, subunit A"/>
    <property type="match status" value="1"/>
</dbReference>
<evidence type="ECO:0000256" key="9">
    <source>
        <dbReference type="SAM" id="Phobius"/>
    </source>
</evidence>
<evidence type="ECO:0000256" key="3">
    <source>
        <dbReference type="ARBA" id="ARBA00022692"/>
    </source>
</evidence>
<evidence type="ECO:0000256" key="4">
    <source>
        <dbReference type="ARBA" id="ARBA00022989"/>
    </source>
</evidence>
<dbReference type="GO" id="GO:0005886">
    <property type="term" value="C:plasma membrane"/>
    <property type="evidence" value="ECO:0007669"/>
    <property type="project" value="UniProtKB-SubCell"/>
</dbReference>
<dbReference type="SUPFAM" id="SSF53649">
    <property type="entry name" value="Alkaline phosphatase-like"/>
    <property type="match status" value="1"/>
</dbReference>
<keyword evidence="2" id="KW-1003">Cell membrane</keyword>
<feature type="transmembrane region" description="Helical" evidence="9">
    <location>
        <begin position="127"/>
        <end position="145"/>
    </location>
</feature>
<proteinExistence type="predicted"/>
<name>A0A831RR34_9GAMM</name>
<dbReference type="GO" id="GO:0046872">
    <property type="term" value="F:metal ion binding"/>
    <property type="evidence" value="ECO:0007669"/>
    <property type="project" value="UniProtKB-KW"/>
</dbReference>
<sequence>MLLLSLACFTATRLFLLLLSLPDAELTPLVTLRIFATGLVYDLAFYAYALVPFVLYLLLCPNRFWRSRVNRWLVHLIAFATVYGLGYIATAEWLFWQEFGVRFNFISVDYLVYRKEVTENIVQSYPLPLYLSVILAVTLVVYAWLGRRIDRLFRSVEPFRRRLAYASAWLLLSLPAYVLVDQDLRSFSSNRYQRELAGNGPYQFFNAFRDNELDYYDFYYTLPDAEAWALLKREIGGIPPENGLFDIRRAVDNPGTEQRLNVFLIMVESLSADFLDSLGGDKGLTPFLDRLAERSLVFDRFYATGTRTTRGLEAVTLSIPPTPGRSIVKRLGRESGFWSLGNVLGEKGYDVRFLYGGRAYFDNMGAFFSGNGYRVMDQSSIPDGEILFENAWGISDEDLYRQALKAADQAHADGRPFFFHLMTTSNHRPYTYPEGRVDIPPGTNREGAVKYTDWALGDLLAKVEKKPWFDDTLFVIVADHYAGSAGMVDLPLREYRIPLFIYAPSRLAPRRISTLASQIDLAPTLLGLLNMDYRSAFFGRDILRMPAGRGRALIGNYQRLGLYDGRQMSILKPKRELARQLDPEKRRPTIVELQRPDAEMKRDIAYYQGASYIYKHRLNAWPGAGDSGGD</sequence>
<dbReference type="InterPro" id="IPR050448">
    <property type="entry name" value="OpgB/LTA_synthase_biosynth"/>
</dbReference>
<dbReference type="PANTHER" id="PTHR47371:SF3">
    <property type="entry name" value="PHOSPHOGLYCEROL TRANSFERASE I"/>
    <property type="match status" value="1"/>
</dbReference>
<keyword evidence="3 9" id="KW-0812">Transmembrane</keyword>
<dbReference type="Gene3D" id="3.30.1120.80">
    <property type="match status" value="1"/>
</dbReference>
<evidence type="ECO:0000256" key="8">
    <source>
        <dbReference type="PIRSR" id="PIRSR005091-3"/>
    </source>
</evidence>
<feature type="binding site" evidence="8">
    <location>
        <position position="480"/>
    </location>
    <ligand>
        <name>Mn(2+)</name>
        <dbReference type="ChEBI" id="CHEBI:29035"/>
    </ligand>
</feature>
<gene>
    <name evidence="11" type="ORF">ENI96_14380</name>
</gene>
<keyword evidence="5 9" id="KW-0472">Membrane</keyword>
<feature type="binding site" evidence="8">
    <location>
        <position position="308"/>
    </location>
    <ligand>
        <name>Mn(2+)</name>
        <dbReference type="ChEBI" id="CHEBI:29035"/>
    </ligand>
</feature>
<reference evidence="11" key="1">
    <citation type="journal article" date="2020" name="mSystems">
        <title>Genome- and Community-Level Interaction Insights into Carbon Utilization and Element Cycling Functions of Hydrothermarchaeota in Hydrothermal Sediment.</title>
        <authorList>
            <person name="Zhou Z."/>
            <person name="Liu Y."/>
            <person name="Xu W."/>
            <person name="Pan J."/>
            <person name="Luo Z.H."/>
            <person name="Li M."/>
        </authorList>
    </citation>
    <scope>NUCLEOTIDE SEQUENCE [LARGE SCALE GENOMIC DNA]</scope>
    <source>
        <strain evidence="11">HyVt-443</strain>
    </source>
</reference>
<feature type="active site" evidence="6">
    <location>
        <position position="308"/>
    </location>
</feature>
<dbReference type="Pfam" id="PF00884">
    <property type="entry name" value="Sulfatase"/>
    <property type="match status" value="1"/>
</dbReference>
<evidence type="ECO:0000256" key="5">
    <source>
        <dbReference type="ARBA" id="ARBA00023136"/>
    </source>
</evidence>
<keyword evidence="7" id="KW-0464">Manganese</keyword>
<comment type="caution">
    <text evidence="11">The sequence shown here is derived from an EMBL/GenBank/DDBJ whole genome shotgun (WGS) entry which is preliminary data.</text>
</comment>
<keyword evidence="4 9" id="KW-1133">Transmembrane helix</keyword>
<dbReference type="InterPro" id="IPR012160">
    <property type="entry name" value="LtaS-like"/>
</dbReference>
<keyword evidence="7" id="KW-0479">Metal-binding</keyword>